<dbReference type="KEGG" id="egl:EGR_08189"/>
<reference evidence="2 3" key="1">
    <citation type="journal article" date="2013" name="Nat. Genet.">
        <title>The genome of the hydatid tapeworm Echinococcus granulosus.</title>
        <authorList>
            <person name="Zheng H."/>
            <person name="Zhang W."/>
            <person name="Zhang L."/>
            <person name="Zhang Z."/>
            <person name="Li J."/>
            <person name="Lu G."/>
            <person name="Zhu Y."/>
            <person name="Wang Y."/>
            <person name="Huang Y."/>
            <person name="Liu J."/>
            <person name="Kang H."/>
            <person name="Chen J."/>
            <person name="Wang L."/>
            <person name="Chen A."/>
            <person name="Yu S."/>
            <person name="Gao Z."/>
            <person name="Jin L."/>
            <person name="Gu W."/>
            <person name="Wang Z."/>
            <person name="Zhao L."/>
            <person name="Shi B."/>
            <person name="Wen H."/>
            <person name="Lin R."/>
            <person name="Jones M.K."/>
            <person name="Brejova B."/>
            <person name="Vinar T."/>
            <person name="Zhao G."/>
            <person name="McManus D.P."/>
            <person name="Chen Z."/>
            <person name="Zhou Y."/>
            <person name="Wang S."/>
        </authorList>
    </citation>
    <scope>NUCLEOTIDE SEQUENCE [LARGE SCALE GENOMIC DNA]</scope>
</reference>
<dbReference type="GeneID" id="36343904"/>
<feature type="compositionally biased region" description="Basic and acidic residues" evidence="1">
    <location>
        <begin position="98"/>
        <end position="120"/>
    </location>
</feature>
<dbReference type="RefSeq" id="XP_024348148.1">
    <property type="nucleotide sequence ID" value="XM_024497438.1"/>
</dbReference>
<evidence type="ECO:0000313" key="3">
    <source>
        <dbReference type="Proteomes" id="UP000019149"/>
    </source>
</evidence>
<dbReference type="CTD" id="36343904"/>
<dbReference type="AlphaFoldDB" id="W6UFT8"/>
<comment type="caution">
    <text evidence="2">The sequence shown here is derived from an EMBL/GenBank/DDBJ whole genome shotgun (WGS) entry which is preliminary data.</text>
</comment>
<keyword evidence="3" id="KW-1185">Reference proteome</keyword>
<gene>
    <name evidence="2" type="ORF">EGR_08189</name>
</gene>
<proteinExistence type="predicted"/>
<feature type="region of interest" description="Disordered" evidence="1">
    <location>
        <begin position="98"/>
        <end position="128"/>
    </location>
</feature>
<protein>
    <submittedName>
        <fullName evidence="2">Uncharacterized protein</fullName>
    </submittedName>
</protein>
<evidence type="ECO:0000256" key="1">
    <source>
        <dbReference type="SAM" id="MobiDB-lite"/>
    </source>
</evidence>
<sequence>MHHPIIKAFPIPEGGFNEFTDYSVIIQGHGSVCVGANEANRVAWENRTSQVAKTAIRSGRGGKCYFTTFPSLTTAKERTCKYVIGIGACEDMKVVPRLDTPRSKPGDHLIARSPRAEAARANEMAAGR</sequence>
<dbReference type="Proteomes" id="UP000019149">
    <property type="component" value="Unassembled WGS sequence"/>
</dbReference>
<dbReference type="EMBL" id="APAU02000098">
    <property type="protein sequence ID" value="EUB56952.1"/>
    <property type="molecule type" value="Genomic_DNA"/>
</dbReference>
<name>W6UFT8_ECHGR</name>
<evidence type="ECO:0000313" key="2">
    <source>
        <dbReference type="EMBL" id="EUB56952.1"/>
    </source>
</evidence>
<organism evidence="2 3">
    <name type="scientific">Echinococcus granulosus</name>
    <name type="common">Hydatid tapeworm</name>
    <dbReference type="NCBI Taxonomy" id="6210"/>
    <lineage>
        <taxon>Eukaryota</taxon>
        <taxon>Metazoa</taxon>
        <taxon>Spiralia</taxon>
        <taxon>Lophotrochozoa</taxon>
        <taxon>Platyhelminthes</taxon>
        <taxon>Cestoda</taxon>
        <taxon>Eucestoda</taxon>
        <taxon>Cyclophyllidea</taxon>
        <taxon>Taeniidae</taxon>
        <taxon>Echinococcus</taxon>
        <taxon>Echinococcus granulosus group</taxon>
    </lineage>
</organism>
<accession>W6UFT8</accession>